<evidence type="ECO:0000256" key="4">
    <source>
        <dbReference type="ARBA" id="ARBA00023002"/>
    </source>
</evidence>
<dbReference type="PANTHER" id="PTHR47953:SF21">
    <property type="entry name" value="CYTOCHROME P450 71D7"/>
    <property type="match status" value="1"/>
</dbReference>
<organism evidence="7 8">
    <name type="scientific">Anisodus tanguticus</name>
    <dbReference type="NCBI Taxonomy" id="243964"/>
    <lineage>
        <taxon>Eukaryota</taxon>
        <taxon>Viridiplantae</taxon>
        <taxon>Streptophyta</taxon>
        <taxon>Embryophyta</taxon>
        <taxon>Tracheophyta</taxon>
        <taxon>Spermatophyta</taxon>
        <taxon>Magnoliopsida</taxon>
        <taxon>eudicotyledons</taxon>
        <taxon>Gunneridae</taxon>
        <taxon>Pentapetalae</taxon>
        <taxon>asterids</taxon>
        <taxon>lamiids</taxon>
        <taxon>Solanales</taxon>
        <taxon>Solanaceae</taxon>
        <taxon>Solanoideae</taxon>
        <taxon>Hyoscyameae</taxon>
        <taxon>Anisodus</taxon>
    </lineage>
</organism>
<proteinExistence type="inferred from homology"/>
<keyword evidence="4" id="KW-0560">Oxidoreductase</keyword>
<gene>
    <name evidence="7" type="ORF">RND71_005882</name>
</gene>
<reference evidence="7" key="1">
    <citation type="submission" date="2023-12" db="EMBL/GenBank/DDBJ databases">
        <title>Genome assembly of Anisodus tanguticus.</title>
        <authorList>
            <person name="Wang Y.-J."/>
        </authorList>
    </citation>
    <scope>NUCLEOTIDE SEQUENCE</scope>
    <source>
        <strain evidence="7">KB-2021</strain>
        <tissue evidence="7">Leaf</tissue>
    </source>
</reference>
<accession>A0AAE1VVT4</accession>
<keyword evidence="6" id="KW-0503">Monooxygenase</keyword>
<dbReference type="PANTHER" id="PTHR47953">
    <property type="entry name" value="OS08G0105600 PROTEIN"/>
    <property type="match status" value="1"/>
</dbReference>
<dbReference type="GO" id="GO:0016705">
    <property type="term" value="F:oxidoreductase activity, acting on paired donors, with incorporation or reduction of molecular oxygen"/>
    <property type="evidence" value="ECO:0007669"/>
    <property type="project" value="InterPro"/>
</dbReference>
<evidence type="ECO:0000256" key="5">
    <source>
        <dbReference type="ARBA" id="ARBA00023004"/>
    </source>
</evidence>
<evidence type="ECO:0000313" key="7">
    <source>
        <dbReference type="EMBL" id="KAK4375205.1"/>
    </source>
</evidence>
<dbReference type="AlphaFoldDB" id="A0AAE1VVT4"/>
<evidence type="ECO:0008006" key="9">
    <source>
        <dbReference type="Google" id="ProtNLM"/>
    </source>
</evidence>
<name>A0AAE1VVT4_9SOLA</name>
<keyword evidence="2" id="KW-0349">Heme</keyword>
<keyword evidence="3" id="KW-0479">Metal-binding</keyword>
<dbReference type="GO" id="GO:0020037">
    <property type="term" value="F:heme binding"/>
    <property type="evidence" value="ECO:0007669"/>
    <property type="project" value="InterPro"/>
</dbReference>
<evidence type="ECO:0000256" key="2">
    <source>
        <dbReference type="ARBA" id="ARBA00022617"/>
    </source>
</evidence>
<dbReference type="GO" id="GO:0005506">
    <property type="term" value="F:iron ion binding"/>
    <property type="evidence" value="ECO:0007669"/>
    <property type="project" value="InterPro"/>
</dbReference>
<dbReference type="Gene3D" id="1.10.630.10">
    <property type="entry name" value="Cytochrome P450"/>
    <property type="match status" value="1"/>
</dbReference>
<evidence type="ECO:0000256" key="1">
    <source>
        <dbReference type="ARBA" id="ARBA00010617"/>
    </source>
</evidence>
<dbReference type="GO" id="GO:0004497">
    <property type="term" value="F:monooxygenase activity"/>
    <property type="evidence" value="ECO:0007669"/>
    <property type="project" value="UniProtKB-KW"/>
</dbReference>
<keyword evidence="5" id="KW-0408">Iron</keyword>
<comment type="similarity">
    <text evidence="1">Belongs to the cytochrome P450 family.</text>
</comment>
<dbReference type="InterPro" id="IPR036396">
    <property type="entry name" value="Cyt_P450_sf"/>
</dbReference>
<dbReference type="Proteomes" id="UP001291623">
    <property type="component" value="Unassembled WGS sequence"/>
</dbReference>
<dbReference type="InterPro" id="IPR052306">
    <property type="entry name" value="CYP450_71D"/>
</dbReference>
<keyword evidence="8" id="KW-1185">Reference proteome</keyword>
<dbReference type="EMBL" id="JAVYJV010000003">
    <property type="protein sequence ID" value="KAK4375205.1"/>
    <property type="molecule type" value="Genomic_DNA"/>
</dbReference>
<evidence type="ECO:0000256" key="3">
    <source>
        <dbReference type="ARBA" id="ARBA00022723"/>
    </source>
</evidence>
<comment type="caution">
    <text evidence="7">The sequence shown here is derived from an EMBL/GenBank/DDBJ whole genome shotgun (WGS) entry which is preliminary data.</text>
</comment>
<evidence type="ECO:0000256" key="6">
    <source>
        <dbReference type="ARBA" id="ARBA00023033"/>
    </source>
</evidence>
<protein>
    <recommendedName>
        <fullName evidence="9">Cytochrome P450</fullName>
    </recommendedName>
</protein>
<sequence>MSKQVLNIHDLAFARRPQFTSTDIVMYNNKGIAFAEYGDYWKQISKICIMELLSAKMVKSLSSIEKMSSRDMFIAGTETSSTTIIWALSENDETPEYYDQGTK</sequence>
<dbReference type="SUPFAM" id="SSF48264">
    <property type="entry name" value="Cytochrome P450"/>
    <property type="match status" value="1"/>
</dbReference>
<evidence type="ECO:0000313" key="8">
    <source>
        <dbReference type="Proteomes" id="UP001291623"/>
    </source>
</evidence>